<dbReference type="AlphaFoldDB" id="A0A8S3WE03"/>
<protein>
    <submittedName>
        <fullName evidence="2">(apollo) hypothetical protein</fullName>
    </submittedName>
</protein>
<proteinExistence type="predicted"/>
<feature type="compositionally biased region" description="Basic and acidic residues" evidence="1">
    <location>
        <begin position="396"/>
        <end position="406"/>
    </location>
</feature>
<evidence type="ECO:0000313" key="2">
    <source>
        <dbReference type="EMBL" id="CAG4955296.1"/>
    </source>
</evidence>
<keyword evidence="3" id="KW-1185">Reference proteome</keyword>
<feature type="compositionally biased region" description="Basic and acidic residues" evidence="1">
    <location>
        <begin position="418"/>
        <end position="430"/>
    </location>
</feature>
<feature type="region of interest" description="Disordered" evidence="1">
    <location>
        <begin position="239"/>
        <end position="302"/>
    </location>
</feature>
<feature type="region of interest" description="Disordered" evidence="1">
    <location>
        <begin position="396"/>
        <end position="430"/>
    </location>
</feature>
<feature type="region of interest" description="Disordered" evidence="1">
    <location>
        <begin position="193"/>
        <end position="221"/>
    </location>
</feature>
<feature type="compositionally biased region" description="Polar residues" evidence="1">
    <location>
        <begin position="340"/>
        <end position="353"/>
    </location>
</feature>
<comment type="caution">
    <text evidence="2">The sequence shown here is derived from an EMBL/GenBank/DDBJ whole genome shotgun (WGS) entry which is preliminary data.</text>
</comment>
<feature type="region of interest" description="Disordered" evidence="1">
    <location>
        <begin position="318"/>
        <end position="363"/>
    </location>
</feature>
<organism evidence="2 3">
    <name type="scientific">Parnassius apollo</name>
    <name type="common">Apollo butterfly</name>
    <name type="synonym">Papilio apollo</name>
    <dbReference type="NCBI Taxonomy" id="110799"/>
    <lineage>
        <taxon>Eukaryota</taxon>
        <taxon>Metazoa</taxon>
        <taxon>Ecdysozoa</taxon>
        <taxon>Arthropoda</taxon>
        <taxon>Hexapoda</taxon>
        <taxon>Insecta</taxon>
        <taxon>Pterygota</taxon>
        <taxon>Neoptera</taxon>
        <taxon>Endopterygota</taxon>
        <taxon>Lepidoptera</taxon>
        <taxon>Glossata</taxon>
        <taxon>Ditrysia</taxon>
        <taxon>Papilionoidea</taxon>
        <taxon>Papilionidae</taxon>
        <taxon>Parnassiinae</taxon>
        <taxon>Parnassini</taxon>
        <taxon>Parnassius</taxon>
        <taxon>Parnassius</taxon>
    </lineage>
</organism>
<sequence length="430" mass="49227">MTAKSPTASVRSREIIGVEQFSQRREVFDKHDTVFLPLPSPTSPTPVYKEVDPIVTSNHGKTTTNFKRNTSGYSSMRETRSEERNQFEFRPRKYSDNFTSELNQSDDVDYRYSMTERTRRLSKLRRDFLNSNLHEPNGSPQFTRTGVRASMPTKSTSVTRYKIESPNLFKFPFAEPYSTPTPARRVFVDLGSPEIDGKENQDPASKQRHQSLPNNEVSSKIDHQKLYEELIKRYSPQRKPVDWSIPPTRPKVVASVPKSISSTTESVDSVDKKNNSSENDDVFENKENQHHSSFSSGEIKENPDLIQNSKIEIVQNGPEIISEDNPKEGNGICNDLNIKDQPQNENESKTSLTELEEKNDRVPELSTIQRQLSRETKRHPHEAVTDLTIPALIEKMTAEGDTKENNQSKGKKVKRKRSFLDKLLGRNKEK</sequence>
<dbReference type="EMBL" id="CAJQZP010000295">
    <property type="protein sequence ID" value="CAG4955296.1"/>
    <property type="molecule type" value="Genomic_DNA"/>
</dbReference>
<feature type="compositionally biased region" description="Polar residues" evidence="1">
    <location>
        <begin position="258"/>
        <end position="267"/>
    </location>
</feature>
<reference evidence="2" key="1">
    <citation type="submission" date="2021-04" db="EMBL/GenBank/DDBJ databases">
        <authorList>
            <person name="Tunstrom K."/>
        </authorList>
    </citation>
    <scope>NUCLEOTIDE SEQUENCE</scope>
</reference>
<accession>A0A8S3WE03</accession>
<evidence type="ECO:0000313" key="3">
    <source>
        <dbReference type="Proteomes" id="UP000691718"/>
    </source>
</evidence>
<feature type="compositionally biased region" description="Polar residues" evidence="1">
    <location>
        <begin position="56"/>
        <end position="76"/>
    </location>
</feature>
<dbReference type="Proteomes" id="UP000691718">
    <property type="component" value="Unassembled WGS sequence"/>
</dbReference>
<feature type="region of interest" description="Disordered" evidence="1">
    <location>
        <begin position="56"/>
        <end position="85"/>
    </location>
</feature>
<name>A0A8S3WE03_PARAO</name>
<evidence type="ECO:0000256" key="1">
    <source>
        <dbReference type="SAM" id="MobiDB-lite"/>
    </source>
</evidence>
<dbReference type="OrthoDB" id="7294464at2759"/>
<gene>
    <name evidence="2" type="ORF">PAPOLLO_LOCUS5282</name>
</gene>